<evidence type="ECO:0000259" key="10">
    <source>
        <dbReference type="Pfam" id="PF01593"/>
    </source>
</evidence>
<evidence type="ECO:0000256" key="1">
    <source>
        <dbReference type="ARBA" id="ARBA00001974"/>
    </source>
</evidence>
<dbReference type="AlphaFoldDB" id="A0A016TKC5"/>
<keyword evidence="7" id="KW-0285">Flavoprotein</keyword>
<sequence>MFPFAILTTCLFYLILAADGQQSNDEQIFDVVIVGAGLTGLTAARELKKKAPDARIKLLEARDEVGGRIRAKTMKTSEGEVLVDTGSHFISPSATALSALASELGLTAYTQSNCGTRTLNIRGFRTKRQSPFLSSPHSFNEVLQSPDLSALASQNVHSYFTAKQTTRAETDTANRLLQTLFDSPDVAASILHLMLASGSENTTMADMLSRYGHGQALLLHGGLYKLTRALAEKLDIGLNETVTAIEEGESQVTVKTNSGSYTARQVIVTVPPVLTSSIEFQPELDTEFANFTKKYAPAGRAYYFTMTYASPFWRPLGRNGQIIYTNAQGPIVWLTTFDVGKLTMCAGSGSTGVLWGIAHFLEGAATSQAQRNAAYVDIVTKSLSLGTHLPLDITDVHYSADPFTRGTIAVLPPGVDVAGLQYLQGVNTHGKRIVFASAEYSNSSMGLMNGAVLSGKLAATVVAPKLLSAVDSTREDNEIANMVRLSDDAASERPLISAQPQFIYRTSTHYPPTTTIELTTYKHFSFGNTNEAPSEDSIQDNGLERNAGVESATRGTGFVYQTSTHYPSTSTMETSTFSHFSFGNAESQAPFVIPPHNSSISTIPPPTTTERSTFTPVNPNRSTTPFDYRTSTLYSPMPTIETSTFKHFSNGNQEEEPGAAAQQDAIASNSVIDADIMRRLKDAVDEAPTSSSISLARKLSGILQSLLQSVQALRR</sequence>
<feature type="chain" id="PRO_5001491178" description="Amine oxidase" evidence="9">
    <location>
        <begin position="18"/>
        <end position="715"/>
    </location>
</feature>
<evidence type="ECO:0000313" key="12">
    <source>
        <dbReference type="Proteomes" id="UP000024635"/>
    </source>
</evidence>
<dbReference type="Gene3D" id="1.10.405.10">
    <property type="entry name" value="Guanine Nucleotide Dissociation Inhibitor, domain 1"/>
    <property type="match status" value="1"/>
</dbReference>
<feature type="binding site" evidence="6">
    <location>
        <begin position="60"/>
        <end position="61"/>
    </location>
    <ligand>
        <name>FAD</name>
        <dbReference type="ChEBI" id="CHEBI:57692"/>
    </ligand>
</feature>
<accession>A0A016TKC5</accession>
<keyword evidence="4 7" id="KW-0560">Oxidoreductase</keyword>
<dbReference type="InterPro" id="IPR050703">
    <property type="entry name" value="Flavin_MAO"/>
</dbReference>
<feature type="binding site" evidence="6">
    <location>
        <position position="242"/>
    </location>
    <ligand>
        <name>FAD</name>
        <dbReference type="ChEBI" id="CHEBI:57692"/>
    </ligand>
</feature>
<gene>
    <name evidence="11" type="primary">Acey_s0096.g2929</name>
    <name evidence="11" type="synonym">Acey-amx-2</name>
    <name evidence="11" type="ORF">Y032_0096g2929</name>
</gene>
<dbReference type="InterPro" id="IPR036188">
    <property type="entry name" value="FAD/NAD-bd_sf"/>
</dbReference>
<dbReference type="SUPFAM" id="SSF54373">
    <property type="entry name" value="FAD-linked reductases, C-terminal domain"/>
    <property type="match status" value="1"/>
</dbReference>
<name>A0A016TKC5_9BILA</name>
<protein>
    <recommendedName>
        <fullName evidence="7">Amine oxidase</fullName>
        <ecNumber evidence="7">1.4.3.-</ecNumber>
    </recommendedName>
</protein>
<comment type="subcellular location">
    <subcellularLocation>
        <location evidence="2">Mitochondrion outer membrane</location>
        <topology evidence="2">Single-pass type IV membrane protein</topology>
        <orientation evidence="2">Cytoplasmic side</orientation>
    </subcellularLocation>
</comment>
<feature type="region of interest" description="Disordered" evidence="8">
    <location>
        <begin position="602"/>
        <end position="631"/>
    </location>
</feature>
<comment type="catalytic activity">
    <reaction evidence="5">
        <text>a secondary aliphatic amine + O2 + H2O = a primary amine + an aldehyde + H2O2</text>
        <dbReference type="Rhea" id="RHEA:26414"/>
        <dbReference type="ChEBI" id="CHEBI:15377"/>
        <dbReference type="ChEBI" id="CHEBI:15379"/>
        <dbReference type="ChEBI" id="CHEBI:16240"/>
        <dbReference type="ChEBI" id="CHEBI:17478"/>
        <dbReference type="ChEBI" id="CHEBI:58855"/>
        <dbReference type="ChEBI" id="CHEBI:65296"/>
        <dbReference type="EC" id="1.4.3.4"/>
    </reaction>
</comment>
<evidence type="ECO:0000256" key="3">
    <source>
        <dbReference type="ARBA" id="ARBA00005995"/>
    </source>
</evidence>
<evidence type="ECO:0000256" key="6">
    <source>
        <dbReference type="PIRSR" id="PIRSR601613-1"/>
    </source>
</evidence>
<evidence type="ECO:0000256" key="4">
    <source>
        <dbReference type="ARBA" id="ARBA00023002"/>
    </source>
</evidence>
<comment type="cofactor">
    <cofactor evidence="1 7">
        <name>FAD</name>
        <dbReference type="ChEBI" id="CHEBI:57692"/>
    </cofactor>
</comment>
<evidence type="ECO:0000256" key="2">
    <source>
        <dbReference type="ARBA" id="ARBA00004362"/>
    </source>
</evidence>
<evidence type="ECO:0000256" key="5">
    <source>
        <dbReference type="ARBA" id="ARBA00048448"/>
    </source>
</evidence>
<evidence type="ECO:0000256" key="8">
    <source>
        <dbReference type="SAM" id="MobiDB-lite"/>
    </source>
</evidence>
<proteinExistence type="inferred from homology"/>
<comment type="similarity">
    <text evidence="3 7">Belongs to the flavin monoamine oxidase family.</text>
</comment>
<dbReference type="InterPro" id="IPR001613">
    <property type="entry name" value="Flavin_amine_oxidase"/>
</dbReference>
<dbReference type="EC" id="1.4.3.-" evidence="7"/>
<dbReference type="EMBL" id="JARK01001432">
    <property type="protein sequence ID" value="EYC03087.1"/>
    <property type="molecule type" value="Genomic_DNA"/>
</dbReference>
<dbReference type="SUPFAM" id="SSF51905">
    <property type="entry name" value="FAD/NAD(P)-binding domain"/>
    <property type="match status" value="1"/>
</dbReference>
<keyword evidence="12" id="KW-1185">Reference proteome</keyword>
<feature type="binding site" evidence="6">
    <location>
        <position position="39"/>
    </location>
    <ligand>
        <name>FAD</name>
        <dbReference type="ChEBI" id="CHEBI:57692"/>
    </ligand>
</feature>
<dbReference type="Gene3D" id="3.90.660.10">
    <property type="match status" value="1"/>
</dbReference>
<comment type="caution">
    <text evidence="11">The sequence shown here is derived from an EMBL/GenBank/DDBJ whole genome shotgun (WGS) entry which is preliminary data.</text>
</comment>
<feature type="compositionally biased region" description="Polar residues" evidence="8">
    <location>
        <begin position="614"/>
        <end position="631"/>
    </location>
</feature>
<dbReference type="Pfam" id="PF01593">
    <property type="entry name" value="Amino_oxidase"/>
    <property type="match status" value="1"/>
</dbReference>
<organism evidence="11 12">
    <name type="scientific">Ancylostoma ceylanicum</name>
    <dbReference type="NCBI Taxonomy" id="53326"/>
    <lineage>
        <taxon>Eukaryota</taxon>
        <taxon>Metazoa</taxon>
        <taxon>Ecdysozoa</taxon>
        <taxon>Nematoda</taxon>
        <taxon>Chromadorea</taxon>
        <taxon>Rhabditida</taxon>
        <taxon>Rhabditina</taxon>
        <taxon>Rhabditomorpha</taxon>
        <taxon>Strongyloidea</taxon>
        <taxon>Ancylostomatidae</taxon>
        <taxon>Ancylostomatinae</taxon>
        <taxon>Ancylostoma</taxon>
    </lineage>
</organism>
<feature type="domain" description="Amine oxidase" evidence="10">
    <location>
        <begin position="38"/>
        <end position="462"/>
    </location>
</feature>
<dbReference type="Proteomes" id="UP000024635">
    <property type="component" value="Unassembled WGS sequence"/>
</dbReference>
<feature type="signal peptide" evidence="9">
    <location>
        <begin position="1"/>
        <end position="17"/>
    </location>
</feature>
<reference evidence="12" key="1">
    <citation type="journal article" date="2015" name="Nat. Genet.">
        <title>The genome and transcriptome of the zoonotic hookworm Ancylostoma ceylanicum identify infection-specific gene families.</title>
        <authorList>
            <person name="Schwarz E.M."/>
            <person name="Hu Y."/>
            <person name="Antoshechkin I."/>
            <person name="Miller M.M."/>
            <person name="Sternberg P.W."/>
            <person name="Aroian R.V."/>
        </authorList>
    </citation>
    <scope>NUCLEOTIDE SEQUENCE</scope>
    <source>
        <strain evidence="12">HY135</strain>
    </source>
</reference>
<dbReference type="Gene3D" id="3.50.50.60">
    <property type="entry name" value="FAD/NAD(P)-binding domain"/>
    <property type="match status" value="1"/>
</dbReference>
<dbReference type="PANTHER" id="PTHR43563:SF18">
    <property type="entry name" value="AMINE OXIDASE DOMAIN-CONTAINING PROTEIN"/>
    <property type="match status" value="1"/>
</dbReference>
<dbReference type="OrthoDB" id="7777654at2759"/>
<feature type="binding site" evidence="6">
    <location>
        <position position="439"/>
    </location>
    <ligand>
        <name>FAD</name>
        <dbReference type="ChEBI" id="CHEBI:57692"/>
    </ligand>
</feature>
<keyword evidence="9" id="KW-0732">Signal</keyword>
<dbReference type="GO" id="GO:0097621">
    <property type="term" value="F:monoamine oxidase activity"/>
    <property type="evidence" value="ECO:0007669"/>
    <property type="project" value="UniProtKB-EC"/>
</dbReference>
<dbReference type="InterPro" id="IPR002937">
    <property type="entry name" value="Amino_oxidase"/>
</dbReference>
<dbReference type="PANTHER" id="PTHR43563">
    <property type="entry name" value="AMINE OXIDASE"/>
    <property type="match status" value="1"/>
</dbReference>
<evidence type="ECO:0000256" key="7">
    <source>
        <dbReference type="RuleBase" id="RU362067"/>
    </source>
</evidence>
<evidence type="ECO:0000313" key="11">
    <source>
        <dbReference type="EMBL" id="EYC03087.1"/>
    </source>
</evidence>
<dbReference type="PRINTS" id="PR00757">
    <property type="entry name" value="AMINEOXDASEF"/>
</dbReference>
<evidence type="ECO:0000256" key="9">
    <source>
        <dbReference type="SAM" id="SignalP"/>
    </source>
</evidence>
<dbReference type="GO" id="GO:0008131">
    <property type="term" value="F:primary methylamine oxidase activity"/>
    <property type="evidence" value="ECO:0007669"/>
    <property type="project" value="UniProtKB-ARBA"/>
</dbReference>
<dbReference type="GO" id="GO:0005741">
    <property type="term" value="C:mitochondrial outer membrane"/>
    <property type="evidence" value="ECO:0007669"/>
    <property type="project" value="UniProtKB-SubCell"/>
</dbReference>
<keyword evidence="7" id="KW-0274">FAD</keyword>
<dbReference type="STRING" id="53326.A0A016TKC5"/>
<feature type="compositionally biased region" description="Low complexity" evidence="8">
    <location>
        <begin position="602"/>
        <end position="613"/>
    </location>
</feature>